<dbReference type="EMBL" id="CP041253">
    <property type="protein sequence ID" value="QDH81058.1"/>
    <property type="molecule type" value="Genomic_DNA"/>
</dbReference>
<keyword evidence="3" id="KW-1185">Reference proteome</keyword>
<evidence type="ECO:0000313" key="2">
    <source>
        <dbReference type="EMBL" id="QDH81058.1"/>
    </source>
</evidence>
<gene>
    <name evidence="2" type="ORF">FKX85_19230</name>
</gene>
<proteinExistence type="predicted"/>
<dbReference type="Pfam" id="PF00462">
    <property type="entry name" value="Glutaredoxin"/>
    <property type="match status" value="1"/>
</dbReference>
<organism evidence="2 3">
    <name type="scientific">Echinicola soli</name>
    <dbReference type="NCBI Taxonomy" id="2591634"/>
    <lineage>
        <taxon>Bacteria</taxon>
        <taxon>Pseudomonadati</taxon>
        <taxon>Bacteroidota</taxon>
        <taxon>Cytophagia</taxon>
        <taxon>Cytophagales</taxon>
        <taxon>Cyclobacteriaceae</taxon>
        <taxon>Echinicola</taxon>
    </lineage>
</organism>
<dbReference type="OrthoDB" id="982312at2"/>
<dbReference type="Gene3D" id="3.40.30.10">
    <property type="entry name" value="Glutaredoxin"/>
    <property type="match status" value="1"/>
</dbReference>
<evidence type="ECO:0000259" key="1">
    <source>
        <dbReference type="Pfam" id="PF00462"/>
    </source>
</evidence>
<dbReference type="SUPFAM" id="SSF52833">
    <property type="entry name" value="Thioredoxin-like"/>
    <property type="match status" value="1"/>
</dbReference>
<feature type="domain" description="Glutaredoxin" evidence="1">
    <location>
        <begin position="8"/>
        <end position="65"/>
    </location>
</feature>
<dbReference type="AlphaFoldDB" id="A0A514CMM8"/>
<dbReference type="RefSeq" id="WP_141616273.1">
    <property type="nucleotide sequence ID" value="NZ_CP041253.1"/>
</dbReference>
<dbReference type="CDD" id="cd02976">
    <property type="entry name" value="NrdH"/>
    <property type="match status" value="1"/>
</dbReference>
<evidence type="ECO:0000313" key="3">
    <source>
        <dbReference type="Proteomes" id="UP000316614"/>
    </source>
</evidence>
<dbReference type="InterPro" id="IPR036249">
    <property type="entry name" value="Thioredoxin-like_sf"/>
</dbReference>
<accession>A0A514CMM8</accession>
<reference evidence="2 3" key="1">
    <citation type="submission" date="2019-06" db="EMBL/GenBank/DDBJ databases">
        <title>Echinicola alkalisoli sp. nov. isolated from saline soil.</title>
        <authorList>
            <person name="Sun J.-Q."/>
            <person name="Xu L."/>
        </authorList>
    </citation>
    <scope>NUCLEOTIDE SEQUENCE [LARGE SCALE GENOMIC DNA]</scope>
    <source>
        <strain evidence="2 3">LN3S3</strain>
    </source>
</reference>
<sequence length="84" mass="9911">MPKLKLHLYGTDWCPKSSALRNYMQRKWIEFNDFNVETNAEAGTRVRALYEGKLKFPTVMFGDDFLKNPTILELNEFLKKHDIS</sequence>
<dbReference type="KEGG" id="echi:FKX85_19230"/>
<dbReference type="InterPro" id="IPR002109">
    <property type="entry name" value="Glutaredoxin"/>
</dbReference>
<dbReference type="Proteomes" id="UP000316614">
    <property type="component" value="Chromosome"/>
</dbReference>
<protein>
    <submittedName>
        <fullName evidence="2">Glutaredoxin family protein</fullName>
    </submittedName>
</protein>
<name>A0A514CMM8_9BACT</name>